<organism evidence="2 3">
    <name type="scientific">Pleurodeles waltl</name>
    <name type="common">Iberian ribbed newt</name>
    <dbReference type="NCBI Taxonomy" id="8319"/>
    <lineage>
        <taxon>Eukaryota</taxon>
        <taxon>Metazoa</taxon>
        <taxon>Chordata</taxon>
        <taxon>Craniata</taxon>
        <taxon>Vertebrata</taxon>
        <taxon>Euteleostomi</taxon>
        <taxon>Amphibia</taxon>
        <taxon>Batrachia</taxon>
        <taxon>Caudata</taxon>
        <taxon>Salamandroidea</taxon>
        <taxon>Salamandridae</taxon>
        <taxon>Pleurodelinae</taxon>
        <taxon>Pleurodeles</taxon>
    </lineage>
</organism>
<dbReference type="Proteomes" id="UP001066276">
    <property type="component" value="Chromosome 8"/>
</dbReference>
<evidence type="ECO:0000313" key="3">
    <source>
        <dbReference type="Proteomes" id="UP001066276"/>
    </source>
</evidence>
<name>A0AAV7NLC7_PLEWA</name>
<reference evidence="2" key="1">
    <citation type="journal article" date="2022" name="bioRxiv">
        <title>Sequencing and chromosome-scale assembly of the giantPleurodeles waltlgenome.</title>
        <authorList>
            <person name="Brown T."/>
            <person name="Elewa A."/>
            <person name="Iarovenko S."/>
            <person name="Subramanian E."/>
            <person name="Araus A.J."/>
            <person name="Petzold A."/>
            <person name="Susuki M."/>
            <person name="Suzuki K.-i.T."/>
            <person name="Hayashi T."/>
            <person name="Toyoda A."/>
            <person name="Oliveira C."/>
            <person name="Osipova E."/>
            <person name="Leigh N.D."/>
            <person name="Simon A."/>
            <person name="Yun M.H."/>
        </authorList>
    </citation>
    <scope>NUCLEOTIDE SEQUENCE</scope>
    <source>
        <strain evidence="2">20211129_DDA</strain>
        <tissue evidence="2">Liver</tissue>
    </source>
</reference>
<protein>
    <submittedName>
        <fullName evidence="2">Uncharacterized protein</fullName>
    </submittedName>
</protein>
<evidence type="ECO:0000256" key="1">
    <source>
        <dbReference type="SAM" id="MobiDB-lite"/>
    </source>
</evidence>
<feature type="compositionally biased region" description="Basic and acidic residues" evidence="1">
    <location>
        <begin position="1"/>
        <end position="12"/>
    </location>
</feature>
<sequence length="134" mass="14134">MSQVRRGADRRSGPRAWKTTSTCGRRLPALPPCRLVVPLRARSPSGTHRGGCGGCECGKLPLPTWGRLPAPPCRLAILSSRCGQGAHQEPAEGCVGATSTASCRSLLGAVALPCRPTACRSLEGKEPIRSLRRP</sequence>
<proteinExistence type="predicted"/>
<dbReference type="AlphaFoldDB" id="A0AAV7NLC7"/>
<keyword evidence="3" id="KW-1185">Reference proteome</keyword>
<evidence type="ECO:0000313" key="2">
    <source>
        <dbReference type="EMBL" id="KAJ1116826.1"/>
    </source>
</evidence>
<accession>A0AAV7NLC7</accession>
<gene>
    <name evidence="2" type="ORF">NDU88_005031</name>
</gene>
<comment type="caution">
    <text evidence="2">The sequence shown here is derived from an EMBL/GenBank/DDBJ whole genome shotgun (WGS) entry which is preliminary data.</text>
</comment>
<feature type="region of interest" description="Disordered" evidence="1">
    <location>
        <begin position="1"/>
        <end position="20"/>
    </location>
</feature>
<dbReference type="EMBL" id="JANPWB010000012">
    <property type="protein sequence ID" value="KAJ1116826.1"/>
    <property type="molecule type" value="Genomic_DNA"/>
</dbReference>